<proteinExistence type="predicted"/>
<keyword evidence="2 4" id="KW-0694">RNA-binding</keyword>
<evidence type="ECO:0000256" key="5">
    <source>
        <dbReference type="SAM" id="MobiDB-lite"/>
    </source>
</evidence>
<dbReference type="GO" id="GO:0003723">
    <property type="term" value="F:RNA binding"/>
    <property type="evidence" value="ECO:0007669"/>
    <property type="project" value="UniProtKB-UniRule"/>
</dbReference>
<reference evidence="7" key="1">
    <citation type="submission" date="2019-11" db="EMBL/GenBank/DDBJ databases">
        <authorList>
            <person name="Liu Y."/>
            <person name="Hou J."/>
            <person name="Li T.-Q."/>
            <person name="Guan C.-H."/>
            <person name="Wu X."/>
            <person name="Wu H.-Z."/>
            <person name="Ling F."/>
            <person name="Zhang R."/>
            <person name="Shi X.-G."/>
            <person name="Ren J.-P."/>
            <person name="Chen E.-F."/>
            <person name="Sun J.-M."/>
        </authorList>
    </citation>
    <scope>NUCLEOTIDE SEQUENCE</scope>
    <source>
        <strain evidence="7">Adult_tree_wgs_1</strain>
        <tissue evidence="7">Leaves</tissue>
    </source>
</reference>
<dbReference type="InterPro" id="IPR012677">
    <property type="entry name" value="Nucleotide-bd_a/b_plait_sf"/>
</dbReference>
<dbReference type="OrthoDB" id="439808at2759"/>
<dbReference type="CDD" id="cd00590">
    <property type="entry name" value="RRM_SF"/>
    <property type="match status" value="1"/>
</dbReference>
<dbReference type="SUPFAM" id="SSF54928">
    <property type="entry name" value="RNA-binding domain, RBD"/>
    <property type="match status" value="1"/>
</dbReference>
<feature type="compositionally biased region" description="Basic and acidic residues" evidence="5">
    <location>
        <begin position="186"/>
        <end position="195"/>
    </location>
</feature>
<feature type="compositionally biased region" description="Polar residues" evidence="5">
    <location>
        <begin position="529"/>
        <end position="551"/>
    </location>
</feature>
<comment type="caution">
    <text evidence="7">The sequence shown here is derived from an EMBL/GenBank/DDBJ whole genome shotgun (WGS) entry which is preliminary data.</text>
</comment>
<evidence type="ECO:0000256" key="3">
    <source>
        <dbReference type="ARBA" id="ARBA00023242"/>
    </source>
</evidence>
<feature type="region of interest" description="Disordered" evidence="5">
    <location>
        <begin position="695"/>
        <end position="718"/>
    </location>
</feature>
<dbReference type="Gene3D" id="3.30.70.330">
    <property type="match status" value="1"/>
</dbReference>
<feature type="region of interest" description="Disordered" evidence="5">
    <location>
        <begin position="1"/>
        <end position="37"/>
    </location>
</feature>
<dbReference type="InterPro" id="IPR012921">
    <property type="entry name" value="SPOC_C"/>
</dbReference>
<feature type="region of interest" description="Disordered" evidence="5">
    <location>
        <begin position="482"/>
        <end position="551"/>
    </location>
</feature>
<dbReference type="Pfam" id="PF00076">
    <property type="entry name" value="RRM_1"/>
    <property type="match status" value="1"/>
</dbReference>
<evidence type="ECO:0000256" key="1">
    <source>
        <dbReference type="ARBA" id="ARBA00004123"/>
    </source>
</evidence>
<sequence length="741" mass="82614">MSRETSRGGRDRYRRDYPPRSEEKSHHGRSKAPPSRHLWVGNLSQNLNENALADLFLQFGELESVAFQPGRSYAFINFKHDKEAFAAVGALQGFSVAGSPLKIEFAKALPSSSEYHFHSTALFKIESVWGKKVVREGQDNITTRMVAYGIVPKHPYGDITLFGVFFLARKRDSRMYDPSLDLSYADKPKMSDRNAEPPSEGKGNPSGKIIRSPKRDRGAPFHDFPQKGPFYDDPWDLPEEALHFHGAKKLKTDSFPPDNELPEYPFSGPEQAKHGFPRIFPDFPQPDPVDKNFEPGSFGYRQLPDRAMNLKQQYGERSDHWNAPYDGFQGGSGSLPANPGEWKRLTPDLHQPVTEEWKWEGTIAKGGTPVCQARCFPVGKALDMPLPEYLDCTARTGLDMLAKHYYQAASAWVVFFVPGSDADIGYYNEFMNYLGEKQRAAVAKLDETTTLFLVPPSDFSEKVLKVPGKLSISGVVLRLEHPGPNPGSSLPHPLDKRENNSMSYRRDASYPKPTSPPPGHFPSAPSFPSRGNSGVMNIPFSGNSATSSHGIGNMAVQETSSSSYTPRMTGLQPEQLVQLASSLLGQPRQSGGGPGEEFRQSGAMNHSENPYGTPQRYTPQNNQVNSELHPLLVALNCYQLVFFHAYWKTHLFDALRNLFSDNFLIRTHFEGNTNKIKRAKQLVFCPQQQQQQQQAANVAAGNQQMQTGNTQEEDADPQKRLQATLQLAAALLQQIQQGKGN</sequence>
<evidence type="ECO:0000259" key="6">
    <source>
        <dbReference type="PROSITE" id="PS50102"/>
    </source>
</evidence>
<evidence type="ECO:0000313" key="8">
    <source>
        <dbReference type="Proteomes" id="UP000626092"/>
    </source>
</evidence>
<dbReference type="EMBL" id="WJXA01000004">
    <property type="protein sequence ID" value="KAF7145428.1"/>
    <property type="molecule type" value="Genomic_DNA"/>
</dbReference>
<feature type="region of interest" description="Disordered" evidence="5">
    <location>
        <begin position="186"/>
        <end position="232"/>
    </location>
</feature>
<keyword evidence="3" id="KW-0539">Nucleus</keyword>
<feature type="compositionally biased region" description="Basic and acidic residues" evidence="5">
    <location>
        <begin position="1"/>
        <end position="25"/>
    </location>
</feature>
<dbReference type="AlphaFoldDB" id="A0A834H208"/>
<organism evidence="7 8">
    <name type="scientific">Rhododendron simsii</name>
    <name type="common">Sims's rhododendron</name>
    <dbReference type="NCBI Taxonomy" id="118357"/>
    <lineage>
        <taxon>Eukaryota</taxon>
        <taxon>Viridiplantae</taxon>
        <taxon>Streptophyta</taxon>
        <taxon>Embryophyta</taxon>
        <taxon>Tracheophyta</taxon>
        <taxon>Spermatophyta</taxon>
        <taxon>Magnoliopsida</taxon>
        <taxon>eudicotyledons</taxon>
        <taxon>Gunneridae</taxon>
        <taxon>Pentapetalae</taxon>
        <taxon>asterids</taxon>
        <taxon>Ericales</taxon>
        <taxon>Ericaceae</taxon>
        <taxon>Ericoideae</taxon>
        <taxon>Rhodoreae</taxon>
        <taxon>Rhododendron</taxon>
    </lineage>
</organism>
<dbReference type="Pfam" id="PF07744">
    <property type="entry name" value="SPOC"/>
    <property type="match status" value="1"/>
</dbReference>
<accession>A0A834H208</accession>
<keyword evidence="8" id="KW-1185">Reference proteome</keyword>
<gene>
    <name evidence="7" type="ORF">RHSIM_Rhsim04G0031600</name>
</gene>
<dbReference type="PROSITE" id="PS50102">
    <property type="entry name" value="RRM"/>
    <property type="match status" value="1"/>
</dbReference>
<dbReference type="InterPro" id="IPR000504">
    <property type="entry name" value="RRM_dom"/>
</dbReference>
<dbReference type="PANTHER" id="PTHR23189">
    <property type="entry name" value="RNA RECOGNITION MOTIF-CONTAINING"/>
    <property type="match status" value="1"/>
</dbReference>
<feature type="compositionally biased region" description="Polar residues" evidence="5">
    <location>
        <begin position="602"/>
        <end position="622"/>
    </location>
</feature>
<name>A0A834H208_RHOSS</name>
<feature type="domain" description="RRM" evidence="6">
    <location>
        <begin position="36"/>
        <end position="108"/>
    </location>
</feature>
<feature type="compositionally biased region" description="Low complexity" evidence="5">
    <location>
        <begin position="695"/>
        <end position="706"/>
    </location>
</feature>
<dbReference type="GO" id="GO:0005634">
    <property type="term" value="C:nucleus"/>
    <property type="evidence" value="ECO:0007669"/>
    <property type="project" value="UniProtKB-SubCell"/>
</dbReference>
<feature type="compositionally biased region" description="Basic and acidic residues" evidence="5">
    <location>
        <begin position="493"/>
        <end position="509"/>
    </location>
</feature>
<dbReference type="InterPro" id="IPR035979">
    <property type="entry name" value="RBD_domain_sf"/>
</dbReference>
<dbReference type="SMART" id="SM00360">
    <property type="entry name" value="RRM"/>
    <property type="match status" value="1"/>
</dbReference>
<dbReference type="Proteomes" id="UP000626092">
    <property type="component" value="Unassembled WGS sequence"/>
</dbReference>
<evidence type="ECO:0000313" key="7">
    <source>
        <dbReference type="EMBL" id="KAF7145428.1"/>
    </source>
</evidence>
<evidence type="ECO:0000256" key="4">
    <source>
        <dbReference type="PROSITE-ProRule" id="PRU00176"/>
    </source>
</evidence>
<feature type="region of interest" description="Disordered" evidence="5">
    <location>
        <begin position="585"/>
        <end position="622"/>
    </location>
</feature>
<protein>
    <recommendedName>
        <fullName evidence="6">RRM domain-containing protein</fullName>
    </recommendedName>
</protein>
<comment type="subcellular location">
    <subcellularLocation>
        <location evidence="1">Nucleus</location>
    </subcellularLocation>
</comment>
<evidence type="ECO:0000256" key="2">
    <source>
        <dbReference type="ARBA" id="ARBA00022884"/>
    </source>
</evidence>
<dbReference type="CDD" id="cd21546">
    <property type="entry name" value="SPOC_FPA-like"/>
    <property type="match status" value="1"/>
</dbReference>